<accession>B9D5T2</accession>
<organism evidence="1 2">
    <name type="scientific">Campylobacter rectus RM3267</name>
    <dbReference type="NCBI Taxonomy" id="553218"/>
    <lineage>
        <taxon>Bacteria</taxon>
        <taxon>Pseudomonadati</taxon>
        <taxon>Campylobacterota</taxon>
        <taxon>Epsilonproteobacteria</taxon>
        <taxon>Campylobacterales</taxon>
        <taxon>Campylobacteraceae</taxon>
        <taxon>Campylobacter</taxon>
    </lineage>
</organism>
<proteinExistence type="predicted"/>
<dbReference type="AlphaFoldDB" id="B9D5T2"/>
<evidence type="ECO:0000313" key="1">
    <source>
        <dbReference type="EMBL" id="EEF12645.1"/>
    </source>
</evidence>
<comment type="caution">
    <text evidence="1">The sequence shown here is derived from an EMBL/GenBank/DDBJ whole genome shotgun (WGS) entry which is preliminary data.</text>
</comment>
<reference evidence="1 2" key="1">
    <citation type="submission" date="2008-08" db="EMBL/GenBank/DDBJ databases">
        <authorList>
            <person name="Madupu R."/>
            <person name="Durkin A.S."/>
            <person name="Torralba M."/>
            <person name="Methe B."/>
            <person name="Sutton G.G."/>
            <person name="Strausberg R.L."/>
            <person name="Nelson K.E."/>
        </authorList>
    </citation>
    <scope>NUCLEOTIDE SEQUENCE [LARGE SCALE GENOMIC DNA]</scope>
    <source>
        <strain evidence="1 2">RM3267</strain>
    </source>
</reference>
<evidence type="ECO:0000313" key="2">
    <source>
        <dbReference type="Proteomes" id="UP000003082"/>
    </source>
</evidence>
<sequence>MMIYICKFSIYLKDSFLGCRYNITQAYLIKFYIPSHPFSNLTQNPSTPNSKLRN</sequence>
<name>B9D5T2_CAMRE</name>
<dbReference type="STRING" id="553218.CAMRE0001_2975"/>
<gene>
    <name evidence="1" type="ORF">CAMRE0001_2975</name>
</gene>
<dbReference type="EMBL" id="ACFU01000045">
    <property type="protein sequence ID" value="EEF12645.1"/>
    <property type="molecule type" value="Genomic_DNA"/>
</dbReference>
<dbReference type="Proteomes" id="UP000003082">
    <property type="component" value="Unassembled WGS sequence"/>
</dbReference>
<protein>
    <submittedName>
        <fullName evidence="1">Uncharacterized protein</fullName>
    </submittedName>
</protein>
<keyword evidence="2" id="KW-1185">Reference proteome</keyword>